<feature type="binding site" evidence="6">
    <location>
        <position position="165"/>
    </location>
    <ligand>
        <name>S-adenosyl-L-methionine</name>
        <dbReference type="ChEBI" id="CHEBI:59789"/>
    </ligand>
</feature>
<organism evidence="8 9">
    <name type="scientific">Pontiella desulfatans</name>
    <dbReference type="NCBI Taxonomy" id="2750659"/>
    <lineage>
        <taxon>Bacteria</taxon>
        <taxon>Pseudomonadati</taxon>
        <taxon>Kiritimatiellota</taxon>
        <taxon>Kiritimatiellia</taxon>
        <taxon>Kiritimatiellales</taxon>
        <taxon>Pontiellaceae</taxon>
        <taxon>Pontiella</taxon>
    </lineage>
</organism>
<dbReference type="EMBL" id="CAAHFG010000001">
    <property type="protein sequence ID" value="VGO14279.1"/>
    <property type="molecule type" value="Genomic_DNA"/>
</dbReference>
<dbReference type="SUPFAM" id="SSF102114">
    <property type="entry name" value="Radical SAM enzymes"/>
    <property type="match status" value="1"/>
</dbReference>
<dbReference type="SFLD" id="SFLDG01082">
    <property type="entry name" value="B12-binding_domain_containing"/>
    <property type="match status" value="1"/>
</dbReference>
<evidence type="ECO:0000256" key="5">
    <source>
        <dbReference type="PIRSR" id="PIRSR004762-1"/>
    </source>
</evidence>
<evidence type="ECO:0000256" key="1">
    <source>
        <dbReference type="ARBA" id="ARBA00022691"/>
    </source>
</evidence>
<feature type="domain" description="Radical SAM core" evidence="7">
    <location>
        <begin position="49"/>
        <end position="275"/>
    </location>
</feature>
<dbReference type="SMART" id="SM00729">
    <property type="entry name" value="Elp3"/>
    <property type="match status" value="1"/>
</dbReference>
<dbReference type="PANTHER" id="PTHR43726:SF1">
    <property type="entry name" value="BIOTIN SYNTHASE"/>
    <property type="match status" value="1"/>
</dbReference>
<dbReference type="AlphaFoldDB" id="A0A6C2U3B0"/>
<keyword evidence="3 5" id="KW-0408">Iron</keyword>
<dbReference type="SFLD" id="SFLDS00029">
    <property type="entry name" value="Radical_SAM"/>
    <property type="match status" value="2"/>
</dbReference>
<dbReference type="Pfam" id="PF04055">
    <property type="entry name" value="Radical_SAM"/>
    <property type="match status" value="1"/>
</dbReference>
<evidence type="ECO:0000313" key="8">
    <source>
        <dbReference type="EMBL" id="VGO14279.1"/>
    </source>
</evidence>
<dbReference type="InterPro" id="IPR024021">
    <property type="entry name" value="FeFe-hyd_HydE_rSAM"/>
</dbReference>
<comment type="cofactor">
    <cofactor evidence="5">
        <name>[4Fe-4S] cluster</name>
        <dbReference type="ChEBI" id="CHEBI:49883"/>
    </cofactor>
    <text evidence="5">Binds 1 [4Fe-4S] cluster. The cluster is coordinated with 3 cysteines and an exchangeable S-adenosyl-L-methionine.</text>
</comment>
<evidence type="ECO:0000256" key="6">
    <source>
        <dbReference type="PIRSR" id="PIRSR004762-2"/>
    </source>
</evidence>
<dbReference type="GO" id="GO:0051539">
    <property type="term" value="F:4 iron, 4 sulfur cluster binding"/>
    <property type="evidence" value="ECO:0007669"/>
    <property type="project" value="UniProtKB-KW"/>
</dbReference>
<feature type="binding site" evidence="5">
    <location>
        <position position="63"/>
    </location>
    <ligand>
        <name>[4Fe-4S] cluster</name>
        <dbReference type="ChEBI" id="CHEBI:49883"/>
        <note>4Fe-4S-S-AdoMet</note>
    </ligand>
</feature>
<dbReference type="InterPro" id="IPR007197">
    <property type="entry name" value="rSAM"/>
</dbReference>
<dbReference type="PANTHER" id="PTHR43726">
    <property type="entry name" value="3-METHYLORNITHINE SYNTHASE"/>
    <property type="match status" value="1"/>
</dbReference>
<dbReference type="SFLD" id="SFLDG01060">
    <property type="entry name" value="BATS_domain_containing"/>
    <property type="match status" value="1"/>
</dbReference>
<dbReference type="Proteomes" id="UP000366872">
    <property type="component" value="Unassembled WGS sequence"/>
</dbReference>
<protein>
    <submittedName>
        <fullName evidence="8">[FeFe] hydrogenase maturase subunit HydE</fullName>
    </submittedName>
</protein>
<sequence>MVLNILEKAKRKENLCVEEIEALLTISDPDELQALYDAAYYIKEQYVGKIAYFRGLIECSNLCMKDCYYCGIRKSNKNVERFLMDEEEIFKEALWAYEAEYGSCVIQSGERQDTAYIEMIERVVKRIHEASNRELGITLSLGEQTEEVYRRWRKAGASRYLLRIETTNPELYARIHPEDHSMETRKECLAALRRTGYQVGTGVMMGLPGQTMRDLANDILFLKEIDIDMVGMGPYIPHSDTPMGEEVPPYTDEQKKDALTLGLKMIAVTRIVLKDINIAAATALQALEYTGREQGLKCGANVIMPNVTETEFRPKYQLYDNKPCTDENSSMCRGCLSGRISGIGEEVGFNERGDSPHFHKRVKGA</sequence>
<dbReference type="RefSeq" id="WP_136079772.1">
    <property type="nucleotide sequence ID" value="NZ_CAAHFG010000001.1"/>
</dbReference>
<dbReference type="CDD" id="cd01335">
    <property type="entry name" value="Radical_SAM"/>
    <property type="match status" value="1"/>
</dbReference>
<dbReference type="PIRSF" id="PIRSF004762">
    <property type="entry name" value="CHP00423"/>
    <property type="match status" value="1"/>
</dbReference>
<evidence type="ECO:0000313" key="9">
    <source>
        <dbReference type="Proteomes" id="UP000366872"/>
    </source>
</evidence>
<keyword evidence="9" id="KW-1185">Reference proteome</keyword>
<name>A0A6C2U3B0_PONDE</name>
<feature type="binding site" evidence="6">
    <location>
        <position position="140"/>
    </location>
    <ligand>
        <name>(3R)-3-methyl-D-ornithine</name>
        <dbReference type="ChEBI" id="CHEBI:64642"/>
    </ligand>
</feature>
<feature type="binding site" evidence="5">
    <location>
        <position position="67"/>
    </location>
    <ligand>
        <name>[4Fe-4S] cluster</name>
        <dbReference type="ChEBI" id="CHEBI:49883"/>
        <note>4Fe-4S-S-AdoMet</note>
    </ligand>
</feature>
<keyword evidence="2" id="KW-0479">Metal-binding</keyword>
<dbReference type="GO" id="GO:0046872">
    <property type="term" value="F:metal ion binding"/>
    <property type="evidence" value="ECO:0007669"/>
    <property type="project" value="UniProtKB-KW"/>
</dbReference>
<evidence type="ECO:0000259" key="7">
    <source>
        <dbReference type="PROSITE" id="PS51918"/>
    </source>
</evidence>
<dbReference type="SFLD" id="SFLDG01280">
    <property type="entry name" value="HydE/PylB-like"/>
    <property type="match status" value="1"/>
</dbReference>
<dbReference type="InterPro" id="IPR034422">
    <property type="entry name" value="HydE/PylB-like"/>
</dbReference>
<dbReference type="InterPro" id="IPR013785">
    <property type="entry name" value="Aldolase_TIM"/>
</dbReference>
<evidence type="ECO:0000256" key="2">
    <source>
        <dbReference type="ARBA" id="ARBA00022723"/>
    </source>
</evidence>
<feature type="binding site" evidence="5">
    <location>
        <position position="70"/>
    </location>
    <ligand>
        <name>[4Fe-4S] cluster</name>
        <dbReference type="ChEBI" id="CHEBI:49883"/>
        <note>4Fe-4S-S-AdoMet</note>
    </ligand>
</feature>
<dbReference type="GO" id="GO:0016740">
    <property type="term" value="F:transferase activity"/>
    <property type="evidence" value="ECO:0007669"/>
    <property type="project" value="TreeGrafter"/>
</dbReference>
<proteinExistence type="predicted"/>
<accession>A0A6C2U3B0</accession>
<feature type="binding site" evidence="6">
    <location>
        <position position="185"/>
    </location>
    <ligand>
        <name>S-adenosyl-L-methionine</name>
        <dbReference type="ChEBI" id="CHEBI:59789"/>
    </ligand>
</feature>
<dbReference type="PROSITE" id="PS51918">
    <property type="entry name" value="RADICAL_SAM"/>
    <property type="match status" value="1"/>
</dbReference>
<evidence type="ECO:0000256" key="3">
    <source>
        <dbReference type="ARBA" id="ARBA00023004"/>
    </source>
</evidence>
<dbReference type="NCBIfam" id="TIGR03956">
    <property type="entry name" value="rSAM_HydE"/>
    <property type="match status" value="1"/>
</dbReference>
<dbReference type="Gene3D" id="3.20.20.70">
    <property type="entry name" value="Aldolase class I"/>
    <property type="match status" value="1"/>
</dbReference>
<dbReference type="InterPro" id="IPR058240">
    <property type="entry name" value="rSAM_sf"/>
</dbReference>
<reference evidence="8 9" key="1">
    <citation type="submission" date="2019-04" db="EMBL/GenBank/DDBJ databases">
        <authorList>
            <person name="Van Vliet M D."/>
        </authorList>
    </citation>
    <scope>NUCLEOTIDE SEQUENCE [LARGE SCALE GENOMIC DNA]</scope>
    <source>
        <strain evidence="8 9">F1</strain>
    </source>
</reference>
<keyword evidence="4 5" id="KW-0411">Iron-sulfur</keyword>
<dbReference type="InterPro" id="IPR006638">
    <property type="entry name" value="Elp3/MiaA/NifB-like_rSAM"/>
</dbReference>
<evidence type="ECO:0000256" key="4">
    <source>
        <dbReference type="ARBA" id="ARBA00023014"/>
    </source>
</evidence>
<gene>
    <name evidence="8" type="ORF">PDESU_02838</name>
</gene>
<dbReference type="SFLD" id="SFLDF00348">
    <property type="entry name" value="FeFe_hydrogenase_maturase_(Hyd"/>
    <property type="match status" value="1"/>
</dbReference>
<keyword evidence="1 5" id="KW-0949">S-adenosyl-L-methionine</keyword>
<keyword evidence="5" id="KW-0004">4Fe-4S</keyword>